<organism evidence="2 3">
    <name type="scientific">Cladophialophora yegresii CBS 114405</name>
    <dbReference type="NCBI Taxonomy" id="1182544"/>
    <lineage>
        <taxon>Eukaryota</taxon>
        <taxon>Fungi</taxon>
        <taxon>Dikarya</taxon>
        <taxon>Ascomycota</taxon>
        <taxon>Pezizomycotina</taxon>
        <taxon>Eurotiomycetes</taxon>
        <taxon>Chaetothyriomycetidae</taxon>
        <taxon>Chaetothyriales</taxon>
        <taxon>Herpotrichiellaceae</taxon>
        <taxon>Cladophialophora</taxon>
    </lineage>
</organism>
<dbReference type="HOGENOM" id="CLU_004184_3_2_1"/>
<proteinExistence type="predicted"/>
<accession>W9WIW0</accession>
<name>W9WIW0_9EURO</name>
<dbReference type="InterPro" id="IPR052895">
    <property type="entry name" value="HetReg/Transcr_Mod"/>
</dbReference>
<dbReference type="GeneID" id="19180442"/>
<dbReference type="PANTHER" id="PTHR24148:SF64">
    <property type="entry name" value="HETEROKARYON INCOMPATIBILITY DOMAIN-CONTAINING PROTEIN"/>
    <property type="match status" value="1"/>
</dbReference>
<comment type="caution">
    <text evidence="2">The sequence shown here is derived from an EMBL/GenBank/DDBJ whole genome shotgun (WGS) entry which is preliminary data.</text>
</comment>
<dbReference type="OrthoDB" id="4161734at2759"/>
<dbReference type="EMBL" id="AMGW01000004">
    <property type="protein sequence ID" value="EXJ58434.1"/>
    <property type="molecule type" value="Genomic_DNA"/>
</dbReference>
<gene>
    <name evidence="2" type="ORF">A1O7_05859</name>
</gene>
<evidence type="ECO:0000313" key="2">
    <source>
        <dbReference type="EMBL" id="EXJ58434.1"/>
    </source>
</evidence>
<dbReference type="Pfam" id="PF06985">
    <property type="entry name" value="HET"/>
    <property type="match status" value="1"/>
</dbReference>
<evidence type="ECO:0000259" key="1">
    <source>
        <dbReference type="Pfam" id="PF06985"/>
    </source>
</evidence>
<dbReference type="Proteomes" id="UP000019473">
    <property type="component" value="Unassembled WGS sequence"/>
</dbReference>
<dbReference type="InterPro" id="IPR010730">
    <property type="entry name" value="HET"/>
</dbReference>
<sequence length="630" mass="71017">MSVLYEPLLPRHTRVTRVRRGDSGELLITILPCRLIANTEDGSWSDGRASINGVKANYLALSYTWGNVRDKVRLQVFDTQHQEHELEVTRSLLQAIRQTLFDNGDDEFYLWSDQLSIDQSSAEEKTAQIMMMREIYEHAGHVVVWLGPASDDSLLGFRKIQEVAALFEHIQQPDNEHVDLHAMHFRLLDSFAEAAWADTPESQREWTAVRKVLTRPWFSRTWIRQEATAIPSHSTQVLCGPSHVSLRKLYQFLHVAMLRLASPMPQTLQFTSDMFSNLGQLDSFYHLRTQPQTETPLLTLVRQFRGSECTDLRDKIFCLVAFASDASEPGLEFEIDYSTDASFVYVNFAIWALRRYKSLDIFSDCDGMKAQNISLLSWTPNWTRPACFSPIDGNAGDKGRLYSASGIYANSLVVGTHDPARPPGLLWLSGIRIATICSVSDEAPLNPDVRALRSWLFPTDRHMTCPLNNIPMERVFATTISAGRQRPVDLWADIEPSDVDLVQVKTATRHRRLFFTQPASEGSRGLMGLGPLLLQPGDSLWMLKGGRALYALQESPMPETRRMNCLDLTGGSATVATVHEGDTVCQLMGECYVHGLMAGEILDFIGDSPKKTRPSVLEGMDRDFQDIYLV</sequence>
<dbReference type="RefSeq" id="XP_007758057.1">
    <property type="nucleotide sequence ID" value="XM_007759867.1"/>
</dbReference>
<dbReference type="AlphaFoldDB" id="W9WIW0"/>
<dbReference type="PANTHER" id="PTHR24148">
    <property type="entry name" value="ANKYRIN REPEAT DOMAIN-CONTAINING PROTEIN 39 HOMOLOG-RELATED"/>
    <property type="match status" value="1"/>
</dbReference>
<dbReference type="STRING" id="1182544.W9WIW0"/>
<dbReference type="VEuPathDB" id="FungiDB:A1O7_05859"/>
<protein>
    <recommendedName>
        <fullName evidence="1">Heterokaryon incompatibility domain-containing protein</fullName>
    </recommendedName>
</protein>
<feature type="domain" description="Heterokaryon incompatibility" evidence="1">
    <location>
        <begin position="58"/>
        <end position="226"/>
    </location>
</feature>
<evidence type="ECO:0000313" key="3">
    <source>
        <dbReference type="Proteomes" id="UP000019473"/>
    </source>
</evidence>
<reference evidence="2 3" key="1">
    <citation type="submission" date="2013-03" db="EMBL/GenBank/DDBJ databases">
        <title>The Genome Sequence of Cladophialophora yegresii CBS 114405.</title>
        <authorList>
            <consortium name="The Broad Institute Genomics Platform"/>
            <person name="Cuomo C."/>
            <person name="de Hoog S."/>
            <person name="Gorbushina A."/>
            <person name="Walker B."/>
            <person name="Young S.K."/>
            <person name="Zeng Q."/>
            <person name="Gargeya S."/>
            <person name="Fitzgerald M."/>
            <person name="Haas B."/>
            <person name="Abouelleil A."/>
            <person name="Allen A.W."/>
            <person name="Alvarado L."/>
            <person name="Arachchi H.M."/>
            <person name="Berlin A.M."/>
            <person name="Chapman S.B."/>
            <person name="Gainer-Dewar J."/>
            <person name="Goldberg J."/>
            <person name="Griggs A."/>
            <person name="Gujja S."/>
            <person name="Hansen M."/>
            <person name="Howarth C."/>
            <person name="Imamovic A."/>
            <person name="Ireland A."/>
            <person name="Larimer J."/>
            <person name="McCowan C."/>
            <person name="Murphy C."/>
            <person name="Pearson M."/>
            <person name="Poon T.W."/>
            <person name="Priest M."/>
            <person name="Roberts A."/>
            <person name="Saif S."/>
            <person name="Shea T."/>
            <person name="Sisk P."/>
            <person name="Sykes S."/>
            <person name="Wortman J."/>
            <person name="Nusbaum C."/>
            <person name="Birren B."/>
        </authorList>
    </citation>
    <scope>NUCLEOTIDE SEQUENCE [LARGE SCALE GENOMIC DNA]</scope>
    <source>
        <strain evidence="2 3">CBS 114405</strain>
    </source>
</reference>
<keyword evidence="3" id="KW-1185">Reference proteome</keyword>